<dbReference type="InterPro" id="IPR048020">
    <property type="entry name" value="Transpos_IS3"/>
</dbReference>
<accession>Q03C03</accession>
<evidence type="ECO:0000313" key="3">
    <source>
        <dbReference type="EMBL" id="ABJ69269.1"/>
    </source>
</evidence>
<dbReference type="InterPro" id="IPR036397">
    <property type="entry name" value="RNaseH_sf"/>
</dbReference>
<dbReference type="PROSITE" id="PS50994">
    <property type="entry name" value="INTEGRASE"/>
    <property type="match status" value="1"/>
</dbReference>
<dbReference type="Pfam" id="PF01527">
    <property type="entry name" value="HTH_Tnp_1"/>
    <property type="match status" value="1"/>
</dbReference>
<dbReference type="InterPro" id="IPR050900">
    <property type="entry name" value="Transposase_IS3/IS150/IS904"/>
</dbReference>
<dbReference type="SUPFAM" id="SSF46689">
    <property type="entry name" value="Homeodomain-like"/>
    <property type="match status" value="1"/>
</dbReference>
<dbReference type="GO" id="GO:0015074">
    <property type="term" value="P:DNA integration"/>
    <property type="evidence" value="ECO:0007669"/>
    <property type="project" value="InterPro"/>
</dbReference>
<reference evidence="3 4" key="1">
    <citation type="journal article" date="2006" name="Proc. Natl. Acad. Sci. U.S.A.">
        <title>Comparative genomics of the lactic acid bacteria.</title>
        <authorList>
            <person name="Makarova K."/>
            <person name="Slesarev A."/>
            <person name="Wolf Y."/>
            <person name="Sorokin A."/>
            <person name="Mirkin B."/>
            <person name="Koonin E."/>
            <person name="Pavlov A."/>
            <person name="Pavlova N."/>
            <person name="Karamychev V."/>
            <person name="Polouchine N."/>
            <person name="Shakhova V."/>
            <person name="Grigoriev I."/>
            <person name="Lou Y."/>
            <person name="Rohksar D."/>
            <person name="Lucas S."/>
            <person name="Huang K."/>
            <person name="Goodstein D.M."/>
            <person name="Hawkins T."/>
            <person name="Plengvidhya V."/>
            <person name="Welker D."/>
            <person name="Hughes J."/>
            <person name="Goh Y."/>
            <person name="Benson A."/>
            <person name="Baldwin K."/>
            <person name="Lee J.H."/>
            <person name="Diaz-Muniz I."/>
            <person name="Dosti B."/>
            <person name="Smeianov V."/>
            <person name="Wechter W."/>
            <person name="Barabote R."/>
            <person name="Lorca G."/>
            <person name="Altermann E."/>
            <person name="Barrangou R."/>
            <person name="Ganesan B."/>
            <person name="Xie Y."/>
            <person name="Rawsthorne H."/>
            <person name="Tamir D."/>
            <person name="Parker C."/>
            <person name="Breidt F."/>
            <person name="Broadbent J."/>
            <person name="Hutkins R."/>
            <person name="O'Sullivan D."/>
            <person name="Steele J."/>
            <person name="Unlu G."/>
            <person name="Saier M."/>
            <person name="Klaenhammer T."/>
            <person name="Richardson P."/>
            <person name="Kozyavkin S."/>
            <person name="Weimer B."/>
            <person name="Mills D."/>
        </authorList>
    </citation>
    <scope>NUCLEOTIDE SEQUENCE [LARGE SCALE GENOMIC DNA]</scope>
    <source>
        <strain evidence="4">ATCC 334 / BCRC 17002 / CCUG 31169 / CIP 107868 / KCTC 3260 / NRRL B-441</strain>
    </source>
</reference>
<dbReference type="InterPro" id="IPR002514">
    <property type="entry name" value="Transposase_8"/>
</dbReference>
<name>Q03C03_LACP3</name>
<dbReference type="InterPro" id="IPR009057">
    <property type="entry name" value="Homeodomain-like_sf"/>
</dbReference>
<dbReference type="NCBIfam" id="NF033516">
    <property type="entry name" value="transpos_IS3"/>
    <property type="match status" value="1"/>
</dbReference>
<dbReference type="GO" id="GO:0003677">
    <property type="term" value="F:DNA binding"/>
    <property type="evidence" value="ECO:0007669"/>
    <property type="project" value="InterPro"/>
</dbReference>
<evidence type="ECO:0000256" key="1">
    <source>
        <dbReference type="ARBA" id="ARBA00002286"/>
    </source>
</evidence>
<dbReference type="Gene3D" id="1.10.10.60">
    <property type="entry name" value="Homeodomain-like"/>
    <property type="match status" value="1"/>
</dbReference>
<organism evidence="3 4">
    <name type="scientific">Lacticaseibacillus paracasei (strain ATCC 334 / BCRC 17002 / CCUG 31169 / CIP 107868 / KCTC 3260 / NRRL B-441)</name>
    <name type="common">Lactobacillus paracasei</name>
    <dbReference type="NCBI Taxonomy" id="321967"/>
    <lineage>
        <taxon>Bacteria</taxon>
        <taxon>Bacillati</taxon>
        <taxon>Bacillota</taxon>
        <taxon>Bacilli</taxon>
        <taxon>Lactobacillales</taxon>
        <taxon>Lactobacillaceae</taxon>
        <taxon>Lacticaseibacillus</taxon>
    </lineage>
</organism>
<dbReference type="InterPro" id="IPR025948">
    <property type="entry name" value="HTH-like_dom"/>
</dbReference>
<comment type="function">
    <text evidence="1">Involved in the transposition of the insertion sequence.</text>
</comment>
<sequence>MCLNLARKGRADKFLDLGYDVIMYSKAAKKRAIELFYQYHRSWSAVVRELGYPSLGALKRWIIDYEQDAKNALDESPRKRKSKYSDVQRQTAVDHFFEHGQFITKTVRALGYPSRQLLREWLLTDPRYDISLRSRTVMVKPATPADVKAKAVEALYKREVPARKIAENFGVSRETLYAWKRDALGENFPAKQTPSLSNEEKNQANITPEVSDLQVRITELELQNDILLQVNALLKKDLGINQLNLTNREKVQVIDALRDRYSLNTLRNALRLSKSSYFYQRDAIAKGDKYKAVRPRLKIIFEQNYKSYGYRRMKMELDDEGIQLSEKVIRRLMAEEGLKVTITRCRKYSSYAGEITPAVANILDRDFQSEVPNQKLVTDITEFSIQAGKVYLSPLIDCFDGQITSWTIGTSPNAELVNTMLSTAAKVLPASEKTIVHSDRGAHYRWSGWIELMDEFGFTRSMSKKGSTPDNAQSESFFGHLKTEFFYNRSWLGKSIDDFTQALNEYIEWYNTKRRKKVLGGKSPQEYRQSKVA</sequence>
<dbReference type="PANTHER" id="PTHR46889:SF4">
    <property type="entry name" value="TRANSPOSASE INSO FOR INSERTION SEQUENCE ELEMENT IS911B-RELATED"/>
    <property type="match status" value="1"/>
</dbReference>
<dbReference type="PATRIC" id="fig|321967.11.peg.434"/>
<dbReference type="PaxDb" id="321967-LSEI_0413"/>
<dbReference type="Pfam" id="PF13333">
    <property type="entry name" value="rve_2"/>
    <property type="match status" value="1"/>
</dbReference>
<dbReference type="GO" id="GO:0004803">
    <property type="term" value="F:transposase activity"/>
    <property type="evidence" value="ECO:0007669"/>
    <property type="project" value="InterPro"/>
</dbReference>
<dbReference type="GO" id="GO:0006313">
    <property type="term" value="P:DNA transposition"/>
    <property type="evidence" value="ECO:0007669"/>
    <property type="project" value="InterPro"/>
</dbReference>
<dbReference type="InterPro" id="IPR001584">
    <property type="entry name" value="Integrase_cat-core"/>
</dbReference>
<dbReference type="InterPro" id="IPR012337">
    <property type="entry name" value="RNaseH-like_sf"/>
</dbReference>
<gene>
    <name evidence="3" type="ordered locus">LSEI_0413</name>
</gene>
<dbReference type="Proteomes" id="UP000001651">
    <property type="component" value="Chromosome"/>
</dbReference>
<dbReference type="HOGENOM" id="CLU_027402_27_5_9"/>
<keyword evidence="4" id="KW-1185">Reference proteome</keyword>
<feature type="domain" description="Integrase catalytic" evidence="2">
    <location>
        <begin position="368"/>
        <end position="532"/>
    </location>
</feature>
<dbReference type="SUPFAM" id="SSF53098">
    <property type="entry name" value="Ribonuclease H-like"/>
    <property type="match status" value="1"/>
</dbReference>
<dbReference type="AlphaFoldDB" id="Q03C03"/>
<dbReference type="Pfam" id="PF00665">
    <property type="entry name" value="rve"/>
    <property type="match status" value="1"/>
</dbReference>
<dbReference type="Pfam" id="PF13276">
    <property type="entry name" value="HTH_21"/>
    <property type="match status" value="1"/>
</dbReference>
<proteinExistence type="predicted"/>
<evidence type="ECO:0000313" key="4">
    <source>
        <dbReference type="Proteomes" id="UP000001651"/>
    </source>
</evidence>
<dbReference type="EMBL" id="CP000423">
    <property type="protein sequence ID" value="ABJ69269.1"/>
    <property type="molecule type" value="Genomic_DNA"/>
</dbReference>
<dbReference type="KEGG" id="lca:LSEI_0413"/>
<dbReference type="PANTHER" id="PTHR46889">
    <property type="entry name" value="TRANSPOSASE INSF FOR INSERTION SEQUENCE IS3B-RELATED"/>
    <property type="match status" value="1"/>
</dbReference>
<protein>
    <submittedName>
        <fullName evidence="3">Transposase</fullName>
    </submittedName>
</protein>
<evidence type="ECO:0000259" key="2">
    <source>
        <dbReference type="PROSITE" id="PS50994"/>
    </source>
</evidence>
<dbReference type="Gene3D" id="3.30.420.10">
    <property type="entry name" value="Ribonuclease H-like superfamily/Ribonuclease H"/>
    <property type="match status" value="1"/>
</dbReference>